<name>A0AAU8BLC8_9VIBR</name>
<sequence length="223" mass="25446">MDTLHLSNHHYTWDSPTVRLLAGVGALVCFCFLLLSPSWEHAWLFIAIFASVSGFAYLMLQKSRVTFTLTNSHLQQHLFKGGWVLRWANVERIGICTQHQEGWHKPLPWIGLRVKEYGPYLDAICPRIATDILLSQRALLYIGVQQTSPAKSFEDIVLDAEPFVDERGIEYKGLLAMLANRMKHQREFYGYDVFIAEADLDRAGEDFVGLARRYQAAASRSEV</sequence>
<dbReference type="InterPro" id="IPR021367">
    <property type="entry name" value="DUF2982"/>
</dbReference>
<dbReference type="EMBL" id="CP115920">
    <property type="protein sequence ID" value="XCD17233.1"/>
    <property type="molecule type" value="Genomic_DNA"/>
</dbReference>
<dbReference type="Pfam" id="PF11201">
    <property type="entry name" value="DUF2982"/>
    <property type="match status" value="1"/>
</dbReference>
<keyword evidence="1" id="KW-0812">Transmembrane</keyword>
<proteinExistence type="predicted"/>
<protein>
    <submittedName>
        <fullName evidence="2">DUF2982 domain-containing protein</fullName>
    </submittedName>
</protein>
<organism evidence="2">
    <name type="scientific">Vibrio chaetopteri</name>
    <dbReference type="NCBI Taxonomy" id="3016528"/>
    <lineage>
        <taxon>Bacteria</taxon>
        <taxon>Pseudomonadati</taxon>
        <taxon>Pseudomonadota</taxon>
        <taxon>Gammaproteobacteria</taxon>
        <taxon>Vibrionales</taxon>
        <taxon>Vibrionaceae</taxon>
        <taxon>Vibrio</taxon>
    </lineage>
</organism>
<accession>A0AAU8BLC8</accession>
<keyword evidence="1" id="KW-1133">Transmembrane helix</keyword>
<dbReference type="AlphaFoldDB" id="A0AAU8BLC8"/>
<dbReference type="KEGG" id="vck:PG915_06840"/>
<dbReference type="RefSeq" id="WP_353498435.1">
    <property type="nucleotide sequence ID" value="NZ_CP115920.1"/>
</dbReference>
<keyword evidence="1" id="KW-0472">Membrane</keyword>
<evidence type="ECO:0000313" key="2">
    <source>
        <dbReference type="EMBL" id="XCD17233.1"/>
    </source>
</evidence>
<evidence type="ECO:0000256" key="1">
    <source>
        <dbReference type="SAM" id="Phobius"/>
    </source>
</evidence>
<gene>
    <name evidence="2" type="ORF">PG915_06840</name>
</gene>
<feature type="transmembrane region" description="Helical" evidence="1">
    <location>
        <begin position="20"/>
        <end position="36"/>
    </location>
</feature>
<reference evidence="2" key="1">
    <citation type="submission" date="2023-01" db="EMBL/GenBank/DDBJ databases">
        <title>Vibrio sp. CB1-14 genome sequencing.</title>
        <authorList>
            <person name="Otstavnykh N."/>
            <person name="Isaeva M."/>
            <person name="Meleshko D."/>
        </authorList>
    </citation>
    <scope>NUCLEOTIDE SEQUENCE</scope>
    <source>
        <strain evidence="2">CB1-14</strain>
    </source>
</reference>
<feature type="transmembrane region" description="Helical" evidence="1">
    <location>
        <begin position="42"/>
        <end position="60"/>
    </location>
</feature>